<dbReference type="AlphaFoldDB" id="A0A2T3NGK5"/>
<dbReference type="Gene3D" id="1.10.357.10">
    <property type="entry name" value="Tetracycline Repressor, domain 2"/>
    <property type="match status" value="1"/>
</dbReference>
<proteinExistence type="predicted"/>
<dbReference type="SUPFAM" id="SSF48498">
    <property type="entry name" value="Tetracyclin repressor-like, C-terminal domain"/>
    <property type="match status" value="1"/>
</dbReference>
<evidence type="ECO:0000256" key="1">
    <source>
        <dbReference type="ARBA" id="ARBA00022491"/>
    </source>
</evidence>
<keyword evidence="1" id="KW-0678">Repressor</keyword>
<dbReference type="PROSITE" id="PS50977">
    <property type="entry name" value="HTH_TETR_2"/>
    <property type="match status" value="1"/>
</dbReference>
<gene>
    <name evidence="7" type="ORF">C9I98_22095</name>
</gene>
<evidence type="ECO:0000256" key="2">
    <source>
        <dbReference type="ARBA" id="ARBA00023015"/>
    </source>
</evidence>
<dbReference type="Pfam" id="PF08361">
    <property type="entry name" value="TetR_C_2"/>
    <property type="match status" value="1"/>
</dbReference>
<feature type="domain" description="HTH tetR-type" evidence="6">
    <location>
        <begin position="10"/>
        <end position="70"/>
    </location>
</feature>
<keyword evidence="4" id="KW-0804">Transcription</keyword>
<organism evidence="7 8">
    <name type="scientific">Photobacterium sanctipauli</name>
    <dbReference type="NCBI Taxonomy" id="1342794"/>
    <lineage>
        <taxon>Bacteria</taxon>
        <taxon>Pseudomonadati</taxon>
        <taxon>Pseudomonadota</taxon>
        <taxon>Gammaproteobacteria</taxon>
        <taxon>Vibrionales</taxon>
        <taxon>Vibrionaceae</taxon>
        <taxon>Photobacterium</taxon>
    </lineage>
</organism>
<dbReference type="PANTHER" id="PTHR43479:SF11">
    <property type="entry name" value="ACREF_ENVCD OPERON REPRESSOR-RELATED"/>
    <property type="match status" value="1"/>
</dbReference>
<evidence type="ECO:0000256" key="3">
    <source>
        <dbReference type="ARBA" id="ARBA00023125"/>
    </source>
</evidence>
<dbReference type="InterPro" id="IPR023772">
    <property type="entry name" value="DNA-bd_HTH_TetR-type_CS"/>
</dbReference>
<dbReference type="OrthoDB" id="5293556at2"/>
<dbReference type="PANTHER" id="PTHR43479">
    <property type="entry name" value="ACREF/ENVCD OPERON REPRESSOR-RELATED"/>
    <property type="match status" value="1"/>
</dbReference>
<evidence type="ECO:0000256" key="5">
    <source>
        <dbReference type="PROSITE-ProRule" id="PRU00335"/>
    </source>
</evidence>
<dbReference type="GO" id="GO:0003677">
    <property type="term" value="F:DNA binding"/>
    <property type="evidence" value="ECO:0007669"/>
    <property type="project" value="UniProtKB-UniRule"/>
</dbReference>
<evidence type="ECO:0000313" key="8">
    <source>
        <dbReference type="Proteomes" id="UP000241771"/>
    </source>
</evidence>
<dbReference type="InterPro" id="IPR009057">
    <property type="entry name" value="Homeodomain-like_sf"/>
</dbReference>
<dbReference type="Proteomes" id="UP000241771">
    <property type="component" value="Unassembled WGS sequence"/>
</dbReference>
<protein>
    <submittedName>
        <fullName evidence="7">TetR family transcriptional regulator</fullName>
    </submittedName>
</protein>
<dbReference type="SUPFAM" id="SSF46689">
    <property type="entry name" value="Homeodomain-like"/>
    <property type="match status" value="1"/>
</dbReference>
<accession>A0A2T3NGK5</accession>
<keyword evidence="8" id="KW-1185">Reference proteome</keyword>
<keyword evidence="3 5" id="KW-0238">DNA-binding</keyword>
<dbReference type="InterPro" id="IPR001647">
    <property type="entry name" value="HTH_TetR"/>
</dbReference>
<feature type="DNA-binding region" description="H-T-H motif" evidence="5">
    <location>
        <begin position="33"/>
        <end position="52"/>
    </location>
</feature>
<dbReference type="PROSITE" id="PS01081">
    <property type="entry name" value="HTH_TETR_1"/>
    <property type="match status" value="1"/>
</dbReference>
<evidence type="ECO:0000313" key="7">
    <source>
        <dbReference type="EMBL" id="PSW13919.1"/>
    </source>
</evidence>
<dbReference type="InterPro" id="IPR050624">
    <property type="entry name" value="HTH-type_Tx_Regulator"/>
</dbReference>
<dbReference type="Pfam" id="PF00440">
    <property type="entry name" value="TetR_N"/>
    <property type="match status" value="1"/>
</dbReference>
<evidence type="ECO:0000259" key="6">
    <source>
        <dbReference type="PROSITE" id="PS50977"/>
    </source>
</evidence>
<dbReference type="InterPro" id="IPR013572">
    <property type="entry name" value="Tscrpt_reg_MAATS_C"/>
</dbReference>
<dbReference type="EMBL" id="PYMA01000019">
    <property type="protein sequence ID" value="PSW13919.1"/>
    <property type="molecule type" value="Genomic_DNA"/>
</dbReference>
<evidence type="ECO:0000256" key="4">
    <source>
        <dbReference type="ARBA" id="ARBA00023163"/>
    </source>
</evidence>
<keyword evidence="2" id="KW-0805">Transcription regulation</keyword>
<name>A0A2T3NGK5_9GAMM</name>
<reference evidence="7 8" key="1">
    <citation type="submission" date="2018-01" db="EMBL/GenBank/DDBJ databases">
        <title>Whole genome sequencing of Histamine producing bacteria.</title>
        <authorList>
            <person name="Butler K."/>
        </authorList>
    </citation>
    <scope>NUCLEOTIDE SEQUENCE [LARGE SCALE GENOMIC DNA]</scope>
    <source>
        <strain evidence="7 8">DSM 100436</strain>
    </source>
</reference>
<dbReference type="PRINTS" id="PR00455">
    <property type="entry name" value="HTHTETR"/>
</dbReference>
<sequence length="201" mass="22718">MARKSKEEAELTRQLLLDTAMKVFSEKGLAKTTLASIAKEAGLTRGAIYWHFKDKADLLEALWKSQSPALQHAIQATQQLEGIELKQGMLNTARVLLVEMHDNPKMRMIMQLSFQCFADESLMETCIEQSKEDRALMLAAMECLHGNGILHDHLTPKVAATIFESLLTGVCEQWLMHGMPERSEEEIESYIQSLSLALYKH</sequence>
<dbReference type="InterPro" id="IPR036271">
    <property type="entry name" value="Tet_transcr_reg_TetR-rel_C_sf"/>
</dbReference>
<comment type="caution">
    <text evidence="7">The sequence shown here is derived from an EMBL/GenBank/DDBJ whole genome shotgun (WGS) entry which is preliminary data.</text>
</comment>
<dbReference type="RefSeq" id="WP_051902434.1">
    <property type="nucleotide sequence ID" value="NZ_JGVO01000764.1"/>
</dbReference>